<feature type="domain" description="ABC transmembrane type-1" evidence="11">
    <location>
        <begin position="37"/>
        <end position="318"/>
    </location>
</feature>
<dbReference type="Gene3D" id="1.20.1560.10">
    <property type="entry name" value="ABC transporter type 1, transmembrane domain"/>
    <property type="match status" value="1"/>
</dbReference>
<dbReference type="GO" id="GO:0016887">
    <property type="term" value="F:ATP hydrolysis activity"/>
    <property type="evidence" value="ECO:0007669"/>
    <property type="project" value="InterPro"/>
</dbReference>
<evidence type="ECO:0000256" key="3">
    <source>
        <dbReference type="ARBA" id="ARBA00022475"/>
    </source>
</evidence>
<evidence type="ECO:0000256" key="8">
    <source>
        <dbReference type="ARBA" id="ARBA00023136"/>
    </source>
</evidence>
<dbReference type="InterPro" id="IPR003439">
    <property type="entry name" value="ABC_transporter-like_ATP-bd"/>
</dbReference>
<name>A0A0P6WN97_9CHLR</name>
<feature type="transmembrane region" description="Helical" evidence="9">
    <location>
        <begin position="177"/>
        <end position="197"/>
    </location>
</feature>
<dbReference type="InterPro" id="IPR003593">
    <property type="entry name" value="AAA+_ATPase"/>
</dbReference>
<evidence type="ECO:0000259" key="11">
    <source>
        <dbReference type="PROSITE" id="PS50929"/>
    </source>
</evidence>
<dbReference type="STRING" id="360411.AC812_16335"/>
<dbReference type="InterPro" id="IPR036640">
    <property type="entry name" value="ABC1_TM_sf"/>
</dbReference>
<feature type="transmembrane region" description="Helical" evidence="9">
    <location>
        <begin position="147"/>
        <end position="171"/>
    </location>
</feature>
<dbReference type="Proteomes" id="UP000050514">
    <property type="component" value="Unassembled WGS sequence"/>
</dbReference>
<keyword evidence="8 9" id="KW-0472">Membrane</keyword>
<dbReference type="InterPro" id="IPR027417">
    <property type="entry name" value="P-loop_NTPase"/>
</dbReference>
<dbReference type="AlphaFoldDB" id="A0A0P6WN97"/>
<proteinExistence type="predicted"/>
<feature type="transmembrane region" description="Helical" evidence="9">
    <location>
        <begin position="69"/>
        <end position="90"/>
    </location>
</feature>
<dbReference type="PROSITE" id="PS50893">
    <property type="entry name" value="ABC_TRANSPORTER_2"/>
    <property type="match status" value="1"/>
</dbReference>
<dbReference type="InterPro" id="IPR011527">
    <property type="entry name" value="ABC1_TM_dom"/>
</dbReference>
<evidence type="ECO:0000256" key="4">
    <source>
        <dbReference type="ARBA" id="ARBA00022692"/>
    </source>
</evidence>
<evidence type="ECO:0000313" key="12">
    <source>
        <dbReference type="EMBL" id="KPL71505.1"/>
    </source>
</evidence>
<evidence type="ECO:0000256" key="5">
    <source>
        <dbReference type="ARBA" id="ARBA00022741"/>
    </source>
</evidence>
<dbReference type="RefSeq" id="WP_061916625.1">
    <property type="nucleotide sequence ID" value="NZ_DF967971.1"/>
</dbReference>
<dbReference type="PANTHER" id="PTHR43394">
    <property type="entry name" value="ATP-DEPENDENT PERMEASE MDL1, MITOCHONDRIAL"/>
    <property type="match status" value="1"/>
</dbReference>
<evidence type="ECO:0000256" key="2">
    <source>
        <dbReference type="ARBA" id="ARBA00022448"/>
    </source>
</evidence>
<dbReference type="InterPro" id="IPR039421">
    <property type="entry name" value="Type_1_exporter"/>
</dbReference>
<dbReference type="PROSITE" id="PS50929">
    <property type="entry name" value="ABC_TM1F"/>
    <property type="match status" value="1"/>
</dbReference>
<dbReference type="SUPFAM" id="SSF52540">
    <property type="entry name" value="P-loop containing nucleoside triphosphate hydrolases"/>
    <property type="match status" value="1"/>
</dbReference>
<dbReference type="SMART" id="SM00382">
    <property type="entry name" value="AAA"/>
    <property type="match status" value="1"/>
</dbReference>
<dbReference type="Pfam" id="PF00005">
    <property type="entry name" value="ABC_tran"/>
    <property type="match status" value="1"/>
</dbReference>
<keyword evidence="5" id="KW-0547">Nucleotide-binding</keyword>
<keyword evidence="4 9" id="KW-0812">Transmembrane</keyword>
<dbReference type="GO" id="GO:0015421">
    <property type="term" value="F:ABC-type oligopeptide transporter activity"/>
    <property type="evidence" value="ECO:0007669"/>
    <property type="project" value="TreeGrafter"/>
</dbReference>
<protein>
    <submittedName>
        <fullName evidence="12">ABC transporter</fullName>
    </submittedName>
</protein>
<comment type="caution">
    <text evidence="12">The sequence shown here is derived from an EMBL/GenBank/DDBJ whole genome shotgun (WGS) entry which is preliminary data.</text>
</comment>
<dbReference type="Gene3D" id="3.40.50.300">
    <property type="entry name" value="P-loop containing nucleotide triphosphate hydrolases"/>
    <property type="match status" value="1"/>
</dbReference>
<dbReference type="FunFam" id="3.40.50.300:FF:000221">
    <property type="entry name" value="Multidrug ABC transporter ATP-binding protein"/>
    <property type="match status" value="1"/>
</dbReference>
<feature type="transmembrane region" description="Helical" evidence="9">
    <location>
        <begin position="282"/>
        <end position="299"/>
    </location>
</feature>
<dbReference type="EMBL" id="LGHJ01000026">
    <property type="protein sequence ID" value="KPL71505.1"/>
    <property type="molecule type" value="Genomic_DNA"/>
</dbReference>
<keyword evidence="13" id="KW-1185">Reference proteome</keyword>
<feature type="domain" description="ABC transporter" evidence="10">
    <location>
        <begin position="351"/>
        <end position="585"/>
    </location>
</feature>
<dbReference type="PANTHER" id="PTHR43394:SF1">
    <property type="entry name" value="ATP-BINDING CASSETTE SUB-FAMILY B MEMBER 10, MITOCHONDRIAL"/>
    <property type="match status" value="1"/>
</dbReference>
<dbReference type="GO" id="GO:0005524">
    <property type="term" value="F:ATP binding"/>
    <property type="evidence" value="ECO:0007669"/>
    <property type="project" value="UniProtKB-KW"/>
</dbReference>
<dbReference type="GO" id="GO:0005886">
    <property type="term" value="C:plasma membrane"/>
    <property type="evidence" value="ECO:0007669"/>
    <property type="project" value="UniProtKB-SubCell"/>
</dbReference>
<dbReference type="OrthoDB" id="9762778at2"/>
<dbReference type="PATRIC" id="fig|360411.5.peg.2038"/>
<dbReference type="Pfam" id="PF00664">
    <property type="entry name" value="ABC_membrane"/>
    <property type="match status" value="1"/>
</dbReference>
<evidence type="ECO:0000256" key="9">
    <source>
        <dbReference type="SAM" id="Phobius"/>
    </source>
</evidence>
<keyword evidence="2" id="KW-0813">Transport</keyword>
<dbReference type="SUPFAM" id="SSF90123">
    <property type="entry name" value="ABC transporter transmembrane region"/>
    <property type="match status" value="1"/>
</dbReference>
<evidence type="ECO:0000259" key="10">
    <source>
        <dbReference type="PROSITE" id="PS50893"/>
    </source>
</evidence>
<evidence type="ECO:0000256" key="7">
    <source>
        <dbReference type="ARBA" id="ARBA00022989"/>
    </source>
</evidence>
<comment type="subcellular location">
    <subcellularLocation>
        <location evidence="1">Cell membrane</location>
        <topology evidence="1">Multi-pass membrane protein</topology>
    </subcellularLocation>
</comment>
<keyword evidence="3" id="KW-1003">Cell membrane</keyword>
<keyword evidence="6" id="KW-0067">ATP-binding</keyword>
<keyword evidence="7 9" id="KW-1133">Transmembrane helix</keyword>
<reference evidence="12 13" key="1">
    <citation type="submission" date="2015-07" db="EMBL/GenBank/DDBJ databases">
        <title>Draft genome of Bellilinea caldifistulae DSM 17877.</title>
        <authorList>
            <person name="Hemp J."/>
            <person name="Ward L.M."/>
            <person name="Pace L.A."/>
            <person name="Fischer W.W."/>
        </authorList>
    </citation>
    <scope>NUCLEOTIDE SEQUENCE [LARGE SCALE GENOMIC DNA]</scope>
    <source>
        <strain evidence="12 13">GOMI-1</strain>
    </source>
</reference>
<accession>A0A0P6WN97</accession>
<evidence type="ECO:0000256" key="6">
    <source>
        <dbReference type="ARBA" id="ARBA00022840"/>
    </source>
</evidence>
<sequence>MGFFAGLDAEKYDRKYSDRELVRRILVYFRPHYRRLILVGLLVLVVSGSGALLPVLVSRGIDFLKQELTTINVLLVPFAVMLTGVIAWLANWQARRLVVRSVADVVARLANEAFASAAEHDLSFYDQFSSGRIASRITSDTQDFGQLVVLTTDLISQVVESLILAIVLINIEWQLSLTLFAVIPIVVLLAASFRGLARKVTRAGMRAMANVNQTIKETVSGIAVAKNFRQEGRIFEIFDQSNRMSYQVNVRRGLVLSMVFPVLNTVGGWMTALLVYVGGLSAVQGAVTVGAWYLFLLSLDRFMFPVMNLSSFWTQIQNGLSAAERVFALIDADPSVVQIGNVKAPPLKGQIDFKHVYFRYKDNEPVLEDFNLHIRPGESVALVGHTGAGKSSVVKLIARFYEFQAGEILIDHLDIRSFDLGSYRCQLGIVSQVPFLFSGTVLENIQYSCKGASPKEIERLAYQIGNGEWLEALPEGLLTQVGERGSRLSMGQRQLVSLMRVLVQKPAIFVLDEATASIDPFTERQIQQALSMVLAQSTSILIAHRLSTVKSADRIIVLDHGKIIEQGTHQELMSAGGHYAELYNTYFRHQSLTYIEQAGKLKEEINVEWRG</sequence>
<organism evidence="12 13">
    <name type="scientific">Bellilinea caldifistulae</name>
    <dbReference type="NCBI Taxonomy" id="360411"/>
    <lineage>
        <taxon>Bacteria</taxon>
        <taxon>Bacillati</taxon>
        <taxon>Chloroflexota</taxon>
        <taxon>Anaerolineae</taxon>
        <taxon>Anaerolineales</taxon>
        <taxon>Anaerolineaceae</taxon>
        <taxon>Bellilinea</taxon>
    </lineage>
</organism>
<evidence type="ECO:0000313" key="13">
    <source>
        <dbReference type="Proteomes" id="UP000050514"/>
    </source>
</evidence>
<dbReference type="CDD" id="cd07346">
    <property type="entry name" value="ABC_6TM_exporters"/>
    <property type="match status" value="1"/>
</dbReference>
<gene>
    <name evidence="12" type="ORF">AC812_16335</name>
</gene>
<feature type="transmembrane region" description="Helical" evidence="9">
    <location>
        <begin position="36"/>
        <end position="57"/>
    </location>
</feature>
<evidence type="ECO:0000256" key="1">
    <source>
        <dbReference type="ARBA" id="ARBA00004651"/>
    </source>
</evidence>